<dbReference type="EMBL" id="CAJHJT010000034">
    <property type="protein sequence ID" value="CAD7004961.1"/>
    <property type="molecule type" value="Genomic_DNA"/>
</dbReference>
<dbReference type="Proteomes" id="UP000606786">
    <property type="component" value="Unassembled WGS sequence"/>
</dbReference>
<accession>A0A811V276</accession>
<sequence>MYKNGNKNKNIASLQKGGETRGRRPHLTGGPTNRGTGGWDLWYEERMNSKRNSNNKNNSNNTKSADVRVDYREDDKIKEIQKTFQRKACLQAAWGRRRQTLDRWNEHGPRVPQITEV</sequence>
<reference evidence="2" key="1">
    <citation type="submission" date="2020-11" db="EMBL/GenBank/DDBJ databases">
        <authorList>
            <person name="Whitehead M."/>
        </authorList>
    </citation>
    <scope>NUCLEOTIDE SEQUENCE</scope>
    <source>
        <strain evidence="2">EGII</strain>
    </source>
</reference>
<feature type="region of interest" description="Disordered" evidence="1">
    <location>
        <begin position="1"/>
        <end position="67"/>
    </location>
</feature>
<dbReference type="AlphaFoldDB" id="A0A811V276"/>
<keyword evidence="3" id="KW-1185">Reference proteome</keyword>
<proteinExistence type="predicted"/>
<feature type="compositionally biased region" description="Low complexity" evidence="1">
    <location>
        <begin position="50"/>
        <end position="64"/>
    </location>
</feature>
<protein>
    <submittedName>
        <fullName evidence="2">(Mediterranean fruit fly) hypothetical protein</fullName>
    </submittedName>
</protein>
<evidence type="ECO:0000313" key="3">
    <source>
        <dbReference type="Proteomes" id="UP000606786"/>
    </source>
</evidence>
<feature type="compositionally biased region" description="Polar residues" evidence="1">
    <location>
        <begin position="1"/>
        <end position="13"/>
    </location>
</feature>
<evidence type="ECO:0000313" key="2">
    <source>
        <dbReference type="EMBL" id="CAD7004961.1"/>
    </source>
</evidence>
<organism evidence="2 3">
    <name type="scientific">Ceratitis capitata</name>
    <name type="common">Mediterranean fruit fly</name>
    <name type="synonym">Tephritis capitata</name>
    <dbReference type="NCBI Taxonomy" id="7213"/>
    <lineage>
        <taxon>Eukaryota</taxon>
        <taxon>Metazoa</taxon>
        <taxon>Ecdysozoa</taxon>
        <taxon>Arthropoda</taxon>
        <taxon>Hexapoda</taxon>
        <taxon>Insecta</taxon>
        <taxon>Pterygota</taxon>
        <taxon>Neoptera</taxon>
        <taxon>Endopterygota</taxon>
        <taxon>Diptera</taxon>
        <taxon>Brachycera</taxon>
        <taxon>Muscomorpha</taxon>
        <taxon>Tephritoidea</taxon>
        <taxon>Tephritidae</taxon>
        <taxon>Ceratitis</taxon>
        <taxon>Ceratitis</taxon>
    </lineage>
</organism>
<name>A0A811V276_CERCA</name>
<comment type="caution">
    <text evidence="2">The sequence shown here is derived from an EMBL/GenBank/DDBJ whole genome shotgun (WGS) entry which is preliminary data.</text>
</comment>
<gene>
    <name evidence="2" type="ORF">CCAP1982_LOCUS13340</name>
</gene>
<evidence type="ECO:0000256" key="1">
    <source>
        <dbReference type="SAM" id="MobiDB-lite"/>
    </source>
</evidence>